<protein>
    <submittedName>
        <fullName evidence="1">Uncharacterized protein</fullName>
    </submittedName>
</protein>
<organism evidence="1 2">
    <name type="scientific">Acropora cervicornis</name>
    <name type="common">Staghorn coral</name>
    <dbReference type="NCBI Taxonomy" id="6130"/>
    <lineage>
        <taxon>Eukaryota</taxon>
        <taxon>Metazoa</taxon>
        <taxon>Cnidaria</taxon>
        <taxon>Anthozoa</taxon>
        <taxon>Hexacorallia</taxon>
        <taxon>Scleractinia</taxon>
        <taxon>Astrocoeniina</taxon>
        <taxon>Acroporidae</taxon>
        <taxon>Acropora</taxon>
    </lineage>
</organism>
<dbReference type="EMBL" id="JARQWQ010000025">
    <property type="protein sequence ID" value="KAK2563608.1"/>
    <property type="molecule type" value="Genomic_DNA"/>
</dbReference>
<proteinExistence type="predicted"/>
<accession>A0AAD9QLN2</accession>
<evidence type="ECO:0000313" key="2">
    <source>
        <dbReference type="Proteomes" id="UP001249851"/>
    </source>
</evidence>
<keyword evidence="2" id="KW-1185">Reference proteome</keyword>
<reference evidence="1" key="1">
    <citation type="journal article" date="2023" name="G3 (Bethesda)">
        <title>Whole genome assembly and annotation of the endangered Caribbean coral Acropora cervicornis.</title>
        <authorList>
            <person name="Selwyn J.D."/>
            <person name="Vollmer S.V."/>
        </authorList>
    </citation>
    <scope>NUCLEOTIDE SEQUENCE</scope>
    <source>
        <strain evidence="1">K2</strain>
    </source>
</reference>
<dbReference type="AlphaFoldDB" id="A0AAD9QLN2"/>
<comment type="caution">
    <text evidence="1">The sequence shown here is derived from an EMBL/GenBank/DDBJ whole genome shotgun (WGS) entry which is preliminary data.</text>
</comment>
<evidence type="ECO:0000313" key="1">
    <source>
        <dbReference type="EMBL" id="KAK2563608.1"/>
    </source>
</evidence>
<sequence>MSLVTAGSARSAGVASSEQVQATILVNNGNIQIGPKVKETAMFPDNALHQDKSIGTGSSPLYERGTRELYEDASYYFGL</sequence>
<name>A0AAD9QLN2_ACRCE</name>
<gene>
    <name evidence="1" type="ORF">P5673_013344</name>
</gene>
<dbReference type="Proteomes" id="UP001249851">
    <property type="component" value="Unassembled WGS sequence"/>
</dbReference>
<reference evidence="1" key="2">
    <citation type="journal article" date="2023" name="Science">
        <title>Genomic signatures of disease resistance in endangered staghorn corals.</title>
        <authorList>
            <person name="Vollmer S.V."/>
            <person name="Selwyn J.D."/>
            <person name="Despard B.A."/>
            <person name="Roesel C.L."/>
        </authorList>
    </citation>
    <scope>NUCLEOTIDE SEQUENCE</scope>
    <source>
        <strain evidence="1">K2</strain>
    </source>
</reference>